<proteinExistence type="predicted"/>
<organism evidence="1 2">
    <name type="scientific">Hymenobacter segetis</name>
    <dbReference type="NCBI Taxonomy" id="2025509"/>
    <lineage>
        <taxon>Bacteria</taxon>
        <taxon>Pseudomonadati</taxon>
        <taxon>Bacteroidota</taxon>
        <taxon>Cytophagia</taxon>
        <taxon>Cytophagales</taxon>
        <taxon>Hymenobacteraceae</taxon>
        <taxon>Hymenobacter</taxon>
    </lineage>
</organism>
<gene>
    <name evidence="1" type="ORF">AAFH49_05380</name>
</gene>
<dbReference type="EMBL" id="JBCEVZ010000008">
    <property type="protein sequence ID" value="MEL5993630.1"/>
    <property type="molecule type" value="Genomic_DNA"/>
</dbReference>
<protein>
    <recommendedName>
        <fullName evidence="3">T6SS immunity protein Tdi1 C-terminal domain-containing protein</fullName>
    </recommendedName>
</protein>
<dbReference type="Proteomes" id="UP001479606">
    <property type="component" value="Unassembled WGS sequence"/>
</dbReference>
<dbReference type="RefSeq" id="WP_342296478.1">
    <property type="nucleotide sequence ID" value="NZ_JBCEVZ010000008.1"/>
</dbReference>
<evidence type="ECO:0000313" key="2">
    <source>
        <dbReference type="Proteomes" id="UP001479606"/>
    </source>
</evidence>
<reference evidence="1 2" key="1">
    <citation type="journal article" date="2018" name="Arch. Microbiol.">
        <title>Hymenobacter segetis sp. nov., isolated from soil.</title>
        <authorList>
            <person name="Ten L.N."/>
            <person name="Lim S.J."/>
            <person name="Kim B.O."/>
            <person name="Kang I.K."/>
            <person name="Jung H.Y."/>
        </authorList>
    </citation>
    <scope>NUCLEOTIDE SEQUENCE [LARGE SCALE GENOMIC DNA]</scope>
    <source>
        <strain evidence="1 2">S7-3-11</strain>
    </source>
</reference>
<name>A0ABU9LSH3_9BACT</name>
<evidence type="ECO:0008006" key="3">
    <source>
        <dbReference type="Google" id="ProtNLM"/>
    </source>
</evidence>
<comment type="caution">
    <text evidence="1">The sequence shown here is derived from an EMBL/GenBank/DDBJ whole genome shotgun (WGS) entry which is preliminary data.</text>
</comment>
<evidence type="ECO:0000313" key="1">
    <source>
        <dbReference type="EMBL" id="MEL5993630.1"/>
    </source>
</evidence>
<accession>A0ABU9LSH3</accession>
<keyword evidence="2" id="KW-1185">Reference proteome</keyword>
<sequence>MEIQLFAGSIKLGIVDSKIIDDSMGIVGGILQPSPAYFSDFQSFFRANTQAPDWQALADLELTGLFSLGEILECDGGICLTDVEEYSEISVEFCGLNQRIMSIIR</sequence>